<keyword evidence="1" id="KW-0812">Transmembrane</keyword>
<protein>
    <recommendedName>
        <fullName evidence="4">Dolichyl-phosphate-mannose-protein mannosyltransferase</fullName>
    </recommendedName>
</protein>
<feature type="transmembrane region" description="Helical" evidence="1">
    <location>
        <begin position="246"/>
        <end position="264"/>
    </location>
</feature>
<proteinExistence type="predicted"/>
<keyword evidence="3" id="KW-1185">Reference proteome</keyword>
<dbReference type="Proteomes" id="UP000199423">
    <property type="component" value="Unassembled WGS sequence"/>
</dbReference>
<evidence type="ECO:0000256" key="1">
    <source>
        <dbReference type="SAM" id="Phobius"/>
    </source>
</evidence>
<dbReference type="RefSeq" id="WP_092865857.1">
    <property type="nucleotide sequence ID" value="NZ_FPCH01000001.1"/>
</dbReference>
<evidence type="ECO:0000313" key="2">
    <source>
        <dbReference type="EMBL" id="SFV29947.1"/>
    </source>
</evidence>
<evidence type="ECO:0008006" key="4">
    <source>
        <dbReference type="Google" id="ProtNLM"/>
    </source>
</evidence>
<gene>
    <name evidence="2" type="ORF">SAMN04488557_1372</name>
</gene>
<feature type="transmembrane region" description="Helical" evidence="1">
    <location>
        <begin position="222"/>
        <end position="239"/>
    </location>
</feature>
<dbReference type="STRING" id="51670.SAMN04488557_1372"/>
<dbReference type="EMBL" id="FPCH01000001">
    <property type="protein sequence ID" value="SFV29947.1"/>
    <property type="molecule type" value="Genomic_DNA"/>
</dbReference>
<dbReference type="AlphaFoldDB" id="A0A1I7N5J3"/>
<evidence type="ECO:0000313" key="3">
    <source>
        <dbReference type="Proteomes" id="UP000199423"/>
    </source>
</evidence>
<name>A0A1I7N5J3_9HYPH</name>
<sequence length="645" mass="70881">MKGRLQSMLRLARPLFSADADYPGEFAGEAERDWGCFPALALWSGMAIVVAAAAAEANRREYSFASALFYASIAALIFPIAWRMVWLGVPRAERIATILLASTGLFCLRLIHEPISFVDHDAFLHWATANDIMRTGKLFTPNPLLPISPVYPGLEIIATALSELTTLSIFVCGQLLMFVCRAIFVICLFLFYERLSGSSRVGSLGVLVYMGASSFAFFDTTFSYGSLALFFMVIALLIDDRMGRAASWRCFFMVAIPVLGALAVTHHLTAFITASLLTGVAAFEIARRKSMRSFGYMIAMPAAALIFSIGWSVSTGNPSEDYLGPVFGHAISEASRFLSFEGGRIPFVAEDGTTAPLWLRVTTVLSVVILCAGLATSFFRALARAGVPVLWDKFPTGWRGFLKWDSSSLVILTLVTFAYPISIVLRMTRAGWEIGNRIGPFAFLGVGIVVAIGIVTFWQKASRSRLRSGLIGTAMTFIVIGGIFSGSGNYILGSPRYRVSADSASVEPMAISAATWTREWLGTRNRFFADRTNRLLLAAYGGQQVITLLYDKRDLGDVEFSPKFGPPEREAIREASVDYFLLDFRLTEQLPLMGFYFDPGPVYREPPDPQVLFKFNNVTGISRVFDNGYQSIINVAQARDSADAH</sequence>
<organism evidence="2 3">
    <name type="scientific">Hyphomicrobium facile</name>
    <dbReference type="NCBI Taxonomy" id="51670"/>
    <lineage>
        <taxon>Bacteria</taxon>
        <taxon>Pseudomonadati</taxon>
        <taxon>Pseudomonadota</taxon>
        <taxon>Alphaproteobacteria</taxon>
        <taxon>Hyphomicrobiales</taxon>
        <taxon>Hyphomicrobiaceae</taxon>
        <taxon>Hyphomicrobium</taxon>
    </lineage>
</organism>
<feature type="transmembrane region" description="Helical" evidence="1">
    <location>
        <begin position="34"/>
        <end position="55"/>
    </location>
</feature>
<dbReference type="OrthoDB" id="8037299at2"/>
<keyword evidence="1" id="KW-0472">Membrane</keyword>
<feature type="transmembrane region" description="Helical" evidence="1">
    <location>
        <begin position="404"/>
        <end position="425"/>
    </location>
</feature>
<feature type="transmembrane region" description="Helical" evidence="1">
    <location>
        <begin position="67"/>
        <end position="88"/>
    </location>
</feature>
<feature type="transmembrane region" description="Helical" evidence="1">
    <location>
        <begin position="270"/>
        <end position="286"/>
    </location>
</feature>
<feature type="transmembrane region" description="Helical" evidence="1">
    <location>
        <begin position="167"/>
        <end position="192"/>
    </location>
</feature>
<feature type="transmembrane region" description="Helical" evidence="1">
    <location>
        <begin position="357"/>
        <end position="383"/>
    </location>
</feature>
<feature type="transmembrane region" description="Helical" evidence="1">
    <location>
        <begin position="293"/>
        <end position="313"/>
    </location>
</feature>
<accession>A0A1I7N5J3</accession>
<reference evidence="3" key="1">
    <citation type="submission" date="2016-10" db="EMBL/GenBank/DDBJ databases">
        <authorList>
            <person name="Varghese N."/>
            <person name="Submissions S."/>
        </authorList>
    </citation>
    <scope>NUCLEOTIDE SEQUENCE [LARGE SCALE GENOMIC DNA]</scope>
    <source>
        <strain evidence="3">DSM 1565</strain>
    </source>
</reference>
<keyword evidence="1" id="KW-1133">Transmembrane helix</keyword>
<feature type="transmembrane region" description="Helical" evidence="1">
    <location>
        <begin position="437"/>
        <end position="458"/>
    </location>
</feature>
<feature type="transmembrane region" description="Helical" evidence="1">
    <location>
        <begin position="470"/>
        <end position="492"/>
    </location>
</feature>